<reference evidence="5 6" key="1">
    <citation type="submission" date="2017-06" db="EMBL/GenBank/DDBJ databases">
        <title>Genome Sequencing of the methanotroph Methylovulum psychrotolerants str. HV10-M2 isolated from a high-altitude environment.</title>
        <authorList>
            <person name="Mateos-Rivera A."/>
        </authorList>
    </citation>
    <scope>NUCLEOTIDE SEQUENCE [LARGE SCALE GENOMIC DNA]</scope>
    <source>
        <strain evidence="5 6">HV10_M2</strain>
    </source>
</reference>
<feature type="domain" description="Haemolysin-type calcium binding-related" evidence="4">
    <location>
        <begin position="243"/>
        <end position="277"/>
    </location>
</feature>
<dbReference type="RefSeq" id="WP_088621305.1">
    <property type="nucleotide sequence ID" value="NZ_CP022129.1"/>
</dbReference>
<organism evidence="5 6">
    <name type="scientific">Methylovulum psychrotolerans</name>
    <dbReference type="NCBI Taxonomy" id="1704499"/>
    <lineage>
        <taxon>Bacteria</taxon>
        <taxon>Pseudomonadati</taxon>
        <taxon>Pseudomonadota</taxon>
        <taxon>Gammaproteobacteria</taxon>
        <taxon>Methylococcales</taxon>
        <taxon>Methylococcaceae</taxon>
        <taxon>Methylovulum</taxon>
    </lineage>
</organism>
<keyword evidence="6" id="KW-1185">Reference proteome</keyword>
<dbReference type="PANTHER" id="PTHR38340">
    <property type="entry name" value="S-LAYER PROTEIN"/>
    <property type="match status" value="1"/>
</dbReference>
<dbReference type="SUPFAM" id="SSF51120">
    <property type="entry name" value="beta-Roll"/>
    <property type="match status" value="4"/>
</dbReference>
<name>A0A1Z4C4K9_9GAMM</name>
<dbReference type="Pfam" id="PF00353">
    <property type="entry name" value="HemolysinCabind"/>
    <property type="match status" value="6"/>
</dbReference>
<dbReference type="GO" id="GO:0005509">
    <property type="term" value="F:calcium ion binding"/>
    <property type="evidence" value="ECO:0007669"/>
    <property type="project" value="InterPro"/>
</dbReference>
<feature type="domain" description="Haemolysin-type calcium binding-related" evidence="4">
    <location>
        <begin position="385"/>
        <end position="422"/>
    </location>
</feature>
<dbReference type="PROSITE" id="PS00330">
    <property type="entry name" value="HEMOLYSIN_CALCIUM"/>
    <property type="match status" value="7"/>
</dbReference>
<comment type="subcellular location">
    <subcellularLocation>
        <location evidence="1">Secreted</location>
    </subcellularLocation>
</comment>
<dbReference type="Gene3D" id="2.150.10.10">
    <property type="entry name" value="Serralysin-like metalloprotease, C-terminal"/>
    <property type="match status" value="3"/>
</dbReference>
<dbReference type="InterPro" id="IPR001343">
    <property type="entry name" value="Hemolysn_Ca-bd"/>
</dbReference>
<dbReference type="OrthoDB" id="5569147at2"/>
<evidence type="ECO:0000313" key="5">
    <source>
        <dbReference type="EMBL" id="ASF48438.1"/>
    </source>
</evidence>
<dbReference type="Pfam" id="PF06594">
    <property type="entry name" value="HCBP_related"/>
    <property type="match status" value="3"/>
</dbReference>
<dbReference type="PANTHER" id="PTHR38340:SF1">
    <property type="entry name" value="S-LAYER PROTEIN"/>
    <property type="match status" value="1"/>
</dbReference>
<dbReference type="GO" id="GO:0005576">
    <property type="term" value="C:extracellular region"/>
    <property type="evidence" value="ECO:0007669"/>
    <property type="project" value="UniProtKB-SubCell"/>
</dbReference>
<accession>A0A1Z4C4K9</accession>
<evidence type="ECO:0000256" key="1">
    <source>
        <dbReference type="ARBA" id="ARBA00004613"/>
    </source>
</evidence>
<dbReference type="EMBL" id="CP022129">
    <property type="protein sequence ID" value="ASF48438.1"/>
    <property type="molecule type" value="Genomic_DNA"/>
</dbReference>
<proteinExistence type="predicted"/>
<gene>
    <name evidence="5" type="ORF">CEK71_21575</name>
</gene>
<dbReference type="PRINTS" id="PR00313">
    <property type="entry name" value="CABNDNGRPT"/>
</dbReference>
<sequence length="584" mass="61226">MATYNGDNSNNSYLGTAGNDVINGNGGNDTLYGEDGNDIINGGTGNDYMEGGIGNDTYLIAKNDGADTIYDEGGTDVVKFTDMLATDISRVSQVGSYGLDLLLTYSGGQITFKYYFSVSDGIEQFQFSNGTVWNTADINLKVSQGTSGNDHLYGDGGNNTLNGLAGNDALYGYNGNDTLNGGTGNDTLYGGWGNDTYLIAKNDGTDALYDENGTADVVKFTNMLATDISQVSRAGVNGNDVLLKYSGGQLTIKNYFYSADNRIEQFQFSNGAVWGWTDINLKVLQGTSGNDILKGTDGNNDTLNGLAGNDTLYGYGGNDTLNGGTGNDYIDGGLGNDTYLIAKNDGADTIVDEGGTDVVKFTNMLATDISSVSRPAGYYGNGSDLLLKYSGGQLVVRAYFTLTDTRIEQFQFSNGTVWSWADIKAHTVPTPTSGNDSLYGYDDSNDTLNGLAGNDKLWGFGGNDVLNGGLGNDTLIGGLGHDSFVFNTTLGPDNIDTITDFSVTDDTIQLAHSIFTALATGALAADQFKILGNGGVQDSNDHILYNTTSGALSYDTDGSGAAAAVQIAILGTGVAMTSADFMVV</sequence>
<evidence type="ECO:0000256" key="3">
    <source>
        <dbReference type="ARBA" id="ARBA00022837"/>
    </source>
</evidence>
<dbReference type="InterPro" id="IPR018511">
    <property type="entry name" value="Hemolysin-typ_Ca-bd_CS"/>
</dbReference>
<dbReference type="KEGG" id="mpsy:CEK71_21575"/>
<evidence type="ECO:0000256" key="2">
    <source>
        <dbReference type="ARBA" id="ARBA00022525"/>
    </source>
</evidence>
<dbReference type="AlphaFoldDB" id="A0A1Z4C4K9"/>
<dbReference type="InterPro" id="IPR050557">
    <property type="entry name" value="RTX_toxin/Mannuronan_C5-epim"/>
</dbReference>
<feature type="domain" description="Haemolysin-type calcium binding-related" evidence="4">
    <location>
        <begin position="100"/>
        <end position="137"/>
    </location>
</feature>
<dbReference type="Proteomes" id="UP000197019">
    <property type="component" value="Chromosome"/>
</dbReference>
<keyword evidence="2" id="KW-0964">Secreted</keyword>
<dbReference type="InterPro" id="IPR010566">
    <property type="entry name" value="Haemolys_ca-bd"/>
</dbReference>
<protein>
    <recommendedName>
        <fullName evidence="4">Haemolysin-type calcium binding-related domain-containing protein</fullName>
    </recommendedName>
</protein>
<dbReference type="InterPro" id="IPR011049">
    <property type="entry name" value="Serralysin-like_metalloprot_C"/>
</dbReference>
<evidence type="ECO:0000313" key="6">
    <source>
        <dbReference type="Proteomes" id="UP000197019"/>
    </source>
</evidence>
<evidence type="ECO:0000259" key="4">
    <source>
        <dbReference type="Pfam" id="PF06594"/>
    </source>
</evidence>
<keyword evidence="3" id="KW-0106">Calcium</keyword>